<evidence type="ECO:0000313" key="2">
    <source>
        <dbReference type="Proteomes" id="UP000191931"/>
    </source>
</evidence>
<protein>
    <submittedName>
        <fullName evidence="1">Uncharacterized protein</fullName>
    </submittedName>
</protein>
<name>A0A1W1H6S0_9BACT</name>
<keyword evidence="2" id="KW-1185">Reference proteome</keyword>
<sequence length="71" mass="8255">MIRNHARLIILILKSLSWFKIFPTTLEPIPAIHKPVYIIITPPQPDMLSGIPLKNNSKYSILKNHFVIDFF</sequence>
<dbReference type="AlphaFoldDB" id="A0A1W1H6S0"/>
<accession>A0A1W1H6S0</accession>
<proteinExistence type="predicted"/>
<reference evidence="1 2" key="1">
    <citation type="submission" date="2017-03" db="EMBL/GenBank/DDBJ databases">
        <authorList>
            <person name="Afonso C.L."/>
            <person name="Miller P.J."/>
            <person name="Scott M.A."/>
            <person name="Spackman E."/>
            <person name="Goraichik I."/>
            <person name="Dimitrov K.M."/>
            <person name="Suarez D.L."/>
            <person name="Swayne D.E."/>
        </authorList>
    </citation>
    <scope>NUCLEOTIDE SEQUENCE [LARGE SCALE GENOMIC DNA]</scope>
    <source>
        <strain evidence="1">PRJEB14757</strain>
    </source>
</reference>
<organism evidence="1 2">
    <name type="scientific">Desulfamplus magnetovallimortis</name>
    <dbReference type="NCBI Taxonomy" id="1246637"/>
    <lineage>
        <taxon>Bacteria</taxon>
        <taxon>Pseudomonadati</taxon>
        <taxon>Thermodesulfobacteriota</taxon>
        <taxon>Desulfobacteria</taxon>
        <taxon>Desulfobacterales</taxon>
        <taxon>Desulfobacteraceae</taxon>
        <taxon>Desulfamplus</taxon>
    </lineage>
</organism>
<evidence type="ECO:0000313" key="1">
    <source>
        <dbReference type="EMBL" id="SLM28157.1"/>
    </source>
</evidence>
<dbReference type="EMBL" id="FWEV01000032">
    <property type="protein sequence ID" value="SLM28157.1"/>
    <property type="molecule type" value="Genomic_DNA"/>
</dbReference>
<gene>
    <name evidence="1" type="ORF">MTBBW1_1270007</name>
</gene>
<dbReference type="Proteomes" id="UP000191931">
    <property type="component" value="Unassembled WGS sequence"/>
</dbReference>
<dbReference type="STRING" id="1246637.MTBBW1_1270007"/>